<keyword evidence="2" id="KW-1185">Reference proteome</keyword>
<dbReference type="EMBL" id="CAJFDI010000001">
    <property type="protein sequence ID" value="CAD5211547.1"/>
    <property type="molecule type" value="Genomic_DNA"/>
</dbReference>
<proteinExistence type="predicted"/>
<gene>
    <name evidence="1" type="ORF">BXYJ_LOCUS2483</name>
</gene>
<protein>
    <submittedName>
        <fullName evidence="1">(pine wood nematode) hypothetical protein</fullName>
    </submittedName>
</protein>
<dbReference type="Proteomes" id="UP000582659">
    <property type="component" value="Unassembled WGS sequence"/>
</dbReference>
<dbReference type="AlphaFoldDB" id="A0A811K710"/>
<evidence type="ECO:0000313" key="2">
    <source>
        <dbReference type="Proteomes" id="UP000659654"/>
    </source>
</evidence>
<sequence length="85" mass="9422">MIVPSPQPPAGGRPGRLGQVLGRSPRGQWYCLTPFTLLWDAGWVLANQRRGHYRRQLFSLRGMGLALGCWARAVAGGLADVVWRH</sequence>
<dbReference type="Proteomes" id="UP000659654">
    <property type="component" value="Unassembled WGS sequence"/>
</dbReference>
<dbReference type="EMBL" id="CAJFCV020000001">
    <property type="protein sequence ID" value="CAG9088557.1"/>
    <property type="molecule type" value="Genomic_DNA"/>
</dbReference>
<organism evidence="1 2">
    <name type="scientific">Bursaphelenchus xylophilus</name>
    <name type="common">Pinewood nematode worm</name>
    <name type="synonym">Aphelenchoides xylophilus</name>
    <dbReference type="NCBI Taxonomy" id="6326"/>
    <lineage>
        <taxon>Eukaryota</taxon>
        <taxon>Metazoa</taxon>
        <taxon>Ecdysozoa</taxon>
        <taxon>Nematoda</taxon>
        <taxon>Chromadorea</taxon>
        <taxon>Rhabditida</taxon>
        <taxon>Tylenchina</taxon>
        <taxon>Tylenchomorpha</taxon>
        <taxon>Aphelenchoidea</taxon>
        <taxon>Aphelenchoididae</taxon>
        <taxon>Bursaphelenchus</taxon>
    </lineage>
</organism>
<name>A0A811K710_BURXY</name>
<accession>A0A811K710</accession>
<evidence type="ECO:0000313" key="1">
    <source>
        <dbReference type="EMBL" id="CAD5211547.1"/>
    </source>
</evidence>
<comment type="caution">
    <text evidence="1">The sequence shown here is derived from an EMBL/GenBank/DDBJ whole genome shotgun (WGS) entry which is preliminary data.</text>
</comment>
<reference evidence="1" key="1">
    <citation type="submission" date="2020-09" db="EMBL/GenBank/DDBJ databases">
        <authorList>
            <person name="Kikuchi T."/>
        </authorList>
    </citation>
    <scope>NUCLEOTIDE SEQUENCE</scope>
    <source>
        <strain evidence="1">Ka4C1</strain>
    </source>
</reference>